<gene>
    <name evidence="2" type="ordered locus">HEAR1945</name>
</gene>
<evidence type="ECO:0000313" key="2">
    <source>
        <dbReference type="EMBL" id="CAL62094.1"/>
    </source>
</evidence>
<organism evidence="2 3">
    <name type="scientific">Herminiimonas arsenicoxydans</name>
    <dbReference type="NCBI Taxonomy" id="204773"/>
    <lineage>
        <taxon>Bacteria</taxon>
        <taxon>Pseudomonadati</taxon>
        <taxon>Pseudomonadota</taxon>
        <taxon>Betaproteobacteria</taxon>
        <taxon>Burkholderiales</taxon>
        <taxon>Oxalobacteraceae</taxon>
        <taxon>Herminiimonas</taxon>
    </lineage>
</organism>
<name>A4G6F7_HERAR</name>
<evidence type="ECO:0000259" key="1">
    <source>
        <dbReference type="Pfam" id="PF20419"/>
    </source>
</evidence>
<sequence length="1410" mass="144813">MEYENKQGKRGFCKDALCCFFSLVCCIFFLLGFVADASAQVVFRAASSAALQAGSAGISYVGRGSVDNAASGSISPGLPSYQTGDLILCVVESHDNVVHTISSGWNTLYSLTSGNGHRASLFWRIATNTSLSNPTIGHSGGNSIISRCASYRGVDTTTPFDVPYSFATSASDTTIESGSLNVNTNGAWVLFANHMAENPGSLTMTTTDGRTWTNRIFSTTGNGNDSGVGLFDTGPLTPTPQTVGPVVATTNVAAESTGALLALRPAGGNILTINKPAGVLADDIMIASIAVGLNTIVVTPPSGWILVRQVSRSGTNSSTLQTYYRVATGSDPASYSWTFSGGTHVGAVGGIAAFSGADTVVPIADETGVATVSATTHLATGLTSIKANSMLVTVHEYASSGTWTPPAGMTEAVDIASRTVPDAGGLSMEMNYELRPVVGATGTRQATASSNADLGATQSLMINPLGGLSCFVDSFDRANGTPGNNWFVGNEGGSFGNPSIVNNRLRLTDASAQVSTYATLQRIFPGAGNKVIVEFLQYSYGGSGADGMAVVLSDAAQPPAAGAFGGSLGYAPKQASLGGDTTHEGFSGGWLGIALDEFGNYSSNTEGRSGGSAPGIRADAVAIRGSGSGYTGYAYLRGTGTLPVGIDNAGSATAAPGHRYRIVVDHSDGVHAWTSVERDTTGSGNSYGFVIPVFDAKIEAGQAAVPTNWSLSYTGSTGGSANIHEIDSLQVCSITQKVLTLHHIRLEHPGRTCGSGTVVVKACADADCTALFGGTVTVSLSRTPTANSTFPASVTFTGGQTEVTLTKTDIGNVTLGGAATTPTTTNATRCFSDTAETCVLNFSNLCFDAVETGGAVATPIYTKLAGANFSLDVLSVRSGIINTTTNAGTVAVSLVDPTAASGNCNDTNAGLMSVGNVTFDNNNPRGRRALTFNYPQAAKNVKVRVTAGGVSTCSKDNFAIRPQQFGLSTTPTLNPASNNFPAGSDFTIKANPVVTSGYDGTPLLNMAQVVAAPTSADIPLNGDFPAAMGAASIGTFQYEDVGTLTFNMDAVTDSAFTAVDQVTGIVNGVNHGTSQDCIMGSSSNALVGGRYGCLIGSAVMGPVGRFRPHHYDVSASLQAACGNTFTYMGQPALGVQIGLQAMSENGVQLTRYGSGTGYTPLATFSIAGDNAGAAISPLNNRLTPDLPAFVWTAGAYVVNLANFSFDRNAAPDGSYENFALKTTITDPDGANITSLNGVPVSVSSGLSNTTALRFGRLKLANVNGSGLTNVPVQATAEYWKSGTGFVTNTDDNCSVIDASAIKLQNQLLGLNTTNMPANNFDSTSPLSLVAGQSTIIVKKPLSTPAGKGSVDVCVDLASDNTPGTVCTATSANMPWLQGKWNGTLYDDDPGARVTFGVFRSGPVVYLREIY</sequence>
<dbReference type="HOGENOM" id="CLU_253710_0_0_4"/>
<dbReference type="KEGG" id="har:HEAR1945"/>
<dbReference type="EMBL" id="CU207211">
    <property type="protein sequence ID" value="CAL62094.1"/>
    <property type="molecule type" value="Genomic_DNA"/>
</dbReference>
<dbReference type="Pfam" id="PF20419">
    <property type="entry name" value="DUF6701"/>
    <property type="match status" value="1"/>
</dbReference>
<dbReference type="InterPro" id="IPR013320">
    <property type="entry name" value="ConA-like_dom_sf"/>
</dbReference>
<keyword evidence="3" id="KW-1185">Reference proteome</keyword>
<accession>A4G6F7</accession>
<dbReference type="Proteomes" id="UP000006697">
    <property type="component" value="Chromosome"/>
</dbReference>
<protein>
    <submittedName>
        <fullName evidence="2">Mannose-sensitive agglutinin (MSHA) biogenesis protein MshQ (Pilus type IV)</fullName>
    </submittedName>
</protein>
<dbReference type="SUPFAM" id="SSF49899">
    <property type="entry name" value="Concanavalin A-like lectins/glucanases"/>
    <property type="match status" value="1"/>
</dbReference>
<dbReference type="InterPro" id="IPR046524">
    <property type="entry name" value="DUF6701"/>
</dbReference>
<dbReference type="CDD" id="cd06900">
    <property type="entry name" value="lectin_VcfQ"/>
    <property type="match status" value="1"/>
</dbReference>
<dbReference type="InterPro" id="IPR035665">
    <property type="entry name" value="VcfQ_lectin"/>
</dbReference>
<feature type="domain" description="DUF6701" evidence="1">
    <location>
        <begin position="826"/>
        <end position="1409"/>
    </location>
</feature>
<evidence type="ECO:0000313" key="3">
    <source>
        <dbReference type="Proteomes" id="UP000006697"/>
    </source>
</evidence>
<proteinExistence type="predicted"/>
<dbReference type="eggNOG" id="COG3210">
    <property type="taxonomic scope" value="Bacteria"/>
</dbReference>
<dbReference type="STRING" id="204773.HEAR1945"/>
<reference evidence="2 3" key="1">
    <citation type="journal article" date="2007" name="PLoS Genet.">
        <title>A tale of two oxidation states: bacterial colonization of arsenic-rich environments.</title>
        <authorList>
            <person name="Muller D."/>
            <person name="Medigue C."/>
            <person name="Koechler S."/>
            <person name="Barbe V."/>
            <person name="Barakat M."/>
            <person name="Talla E."/>
            <person name="Bonnefoy V."/>
            <person name="Krin E."/>
            <person name="Arsene-Ploetze F."/>
            <person name="Carapito C."/>
            <person name="Chandler M."/>
            <person name="Cournoyer B."/>
            <person name="Cruveiller S."/>
            <person name="Dossat C."/>
            <person name="Duval S."/>
            <person name="Heymann M."/>
            <person name="Leize E."/>
            <person name="Lieutaud A."/>
            <person name="Lievremont D."/>
            <person name="Makita Y."/>
            <person name="Mangenot S."/>
            <person name="Nitschke W."/>
            <person name="Ortet P."/>
            <person name="Perdrial N."/>
            <person name="Schoepp B."/>
            <person name="Siguier N."/>
            <person name="Simeonova D.D."/>
            <person name="Rouy Z."/>
            <person name="Segurens B."/>
            <person name="Turlin E."/>
            <person name="Vallenet D."/>
            <person name="Van Dorsselaer A."/>
            <person name="Weiss S."/>
            <person name="Weissenbach J."/>
            <person name="Lett M.C."/>
            <person name="Danchin A."/>
            <person name="Bertin P.N."/>
        </authorList>
    </citation>
    <scope>NUCLEOTIDE SEQUENCE [LARGE SCALE GENOMIC DNA]</scope>
    <source>
        <strain evidence="3">ULPAs1</strain>
    </source>
</reference>
<dbReference type="Gene3D" id="2.60.120.200">
    <property type="match status" value="1"/>
</dbReference>